<reference evidence="4 5" key="1">
    <citation type="submission" date="2019-09" db="EMBL/GenBank/DDBJ databases">
        <title>Hybrid Assembly of the complete Genome of the Deep-Sea Bacterium Moritella marina from long Nanopore and Illumina reads.</title>
        <authorList>
            <person name="Magin S."/>
            <person name="Georgoulis A."/>
            <person name="Papadimitriou K."/>
            <person name="Iliakis G."/>
            <person name="Vorgias C.E."/>
        </authorList>
    </citation>
    <scope>NUCLEOTIDE SEQUENCE [LARGE SCALE GENOMIC DNA]</scope>
    <source>
        <strain evidence="4 5">MP-1</strain>
    </source>
</reference>
<dbReference type="InterPro" id="IPR009252">
    <property type="entry name" value="Cell_div_ZapB"/>
</dbReference>
<keyword evidence="3" id="KW-0963">Cytoplasm</keyword>
<comment type="subcellular location">
    <subcellularLocation>
        <location evidence="3">Cytoplasm</location>
    </subcellularLocation>
    <text evidence="3">Localizes to the septum at mid-cell, in a FtsZ-like pattern.</text>
</comment>
<keyword evidence="5" id="KW-1185">Reference proteome</keyword>
<dbReference type="GO" id="GO:0043093">
    <property type="term" value="P:FtsZ-dependent cytokinesis"/>
    <property type="evidence" value="ECO:0007669"/>
    <property type="project" value="UniProtKB-UniRule"/>
</dbReference>
<keyword evidence="3 4" id="KW-0132">Cell division</keyword>
<accession>A0A5J6WR48</accession>
<comment type="subunit">
    <text evidence="3">Homodimer. The ends of the coiled-coil dimer bind to each other, forming polymers. Interacts with FtsZ.</text>
</comment>
<proteinExistence type="inferred from homology"/>
<dbReference type="KEGG" id="mmaa:FR932_16810"/>
<dbReference type="Pfam" id="PF06005">
    <property type="entry name" value="ZapB"/>
    <property type="match status" value="1"/>
</dbReference>
<gene>
    <name evidence="3 4" type="primary">zapB</name>
    <name evidence="4" type="ORF">FR932_16810</name>
</gene>
<protein>
    <recommendedName>
        <fullName evidence="3">Cell division protein ZapB</fullName>
    </recommendedName>
</protein>
<keyword evidence="2 3" id="KW-0717">Septation</keyword>
<evidence type="ECO:0000256" key="1">
    <source>
        <dbReference type="ARBA" id="ARBA00023054"/>
    </source>
</evidence>
<dbReference type="GO" id="GO:0000917">
    <property type="term" value="P:division septum assembly"/>
    <property type="evidence" value="ECO:0007669"/>
    <property type="project" value="UniProtKB-KW"/>
</dbReference>
<dbReference type="HAMAP" id="MF_01196">
    <property type="entry name" value="ZapB"/>
    <property type="match status" value="1"/>
</dbReference>
<evidence type="ECO:0000256" key="2">
    <source>
        <dbReference type="ARBA" id="ARBA00023210"/>
    </source>
</evidence>
<sequence>MGDKMNFDVLDKLESKVQTAVDTISLLQMELEELKEENNQLLANNSELKGQQDVWQDRLRSLLGRMDEVQELEELEEEA</sequence>
<comment type="function">
    <text evidence="3">Non-essential, abundant cell division factor that is required for proper Z-ring formation. It is recruited early to the divisome by direct interaction with FtsZ, stimulating Z-ring assembly and thereby promoting cell division earlier in the cell cycle. Its recruitment to the Z-ring requires functional FtsA or ZipA.</text>
</comment>
<feature type="coiled-coil region" evidence="3">
    <location>
        <begin position="10"/>
        <end position="51"/>
    </location>
</feature>
<dbReference type="EMBL" id="CP044399">
    <property type="protein sequence ID" value="QFI39375.1"/>
    <property type="molecule type" value="Genomic_DNA"/>
</dbReference>
<evidence type="ECO:0000313" key="5">
    <source>
        <dbReference type="Proteomes" id="UP000327424"/>
    </source>
</evidence>
<dbReference type="Gene3D" id="1.20.5.340">
    <property type="match status" value="1"/>
</dbReference>
<dbReference type="GO" id="GO:0005737">
    <property type="term" value="C:cytoplasm"/>
    <property type="evidence" value="ECO:0007669"/>
    <property type="project" value="UniProtKB-SubCell"/>
</dbReference>
<keyword evidence="3" id="KW-0131">Cell cycle</keyword>
<keyword evidence="1 3" id="KW-0175">Coiled coil</keyword>
<organism evidence="4 5">
    <name type="scientific">Moritella marina ATCC 15381</name>
    <dbReference type="NCBI Taxonomy" id="1202962"/>
    <lineage>
        <taxon>Bacteria</taxon>
        <taxon>Pseudomonadati</taxon>
        <taxon>Pseudomonadota</taxon>
        <taxon>Gammaproteobacteria</taxon>
        <taxon>Alteromonadales</taxon>
        <taxon>Moritellaceae</taxon>
        <taxon>Moritella</taxon>
    </lineage>
</organism>
<dbReference type="Proteomes" id="UP000327424">
    <property type="component" value="Chromosome"/>
</dbReference>
<dbReference type="AlphaFoldDB" id="A0A5J6WR48"/>
<evidence type="ECO:0000256" key="3">
    <source>
        <dbReference type="HAMAP-Rule" id="MF_01196"/>
    </source>
</evidence>
<comment type="similarity">
    <text evidence="3">Belongs to the ZapB family.</text>
</comment>
<evidence type="ECO:0000313" key="4">
    <source>
        <dbReference type="EMBL" id="QFI39375.1"/>
    </source>
</evidence>
<name>A0A5J6WR48_MORMI</name>